<gene>
    <name evidence="3" type="ORF">NCTC13337_01826</name>
</gene>
<dbReference type="GO" id="GO:0005524">
    <property type="term" value="F:ATP binding"/>
    <property type="evidence" value="ECO:0007669"/>
    <property type="project" value="InterPro"/>
</dbReference>
<sequence length="1806" mass="203901">MTDANQTPQTAESAAEQTVNQAVSESNAYTLIRQRLIEQSNTLIAQTQALNQAREQSFGLSEMHVDGRIRVRTENNCIARDMVQIGEHLLFGYNVFIGLKPETKVSDVFSLIHVEDTETGQASAEPLPLEGTFLDEARFKSDFEELYRYYKQTSLTELTHKDGKLLAAFQIGERREDIRVFRWQTDANGVPVEYIDNRGERDIEMPPRHDFAWHSVGREQLSEGSNPHLNVNNMLFVRAQNGELGIYCEDNTPQGKLLLSETLKERTQSLNDIDIQYGERAGFLLLKITPYREDARYYYYNLLTGILTREDLIGASCVALPEDHGIIFPGGYTLQSGEQKRFDARPHMRIKKHIRSPNGEDFLYIFYNPDKGIFGLYAYNLINKTLQNPIYGHGYALAANGRLTLFTAEESPTRTHPMQIWQTPYYSDEYADTRPIDDNPLSHIGNPELVRGISDLYSISRLIDKQTVSMTIYEHLRQSIIAVSDHHYWLTDPATCQHPAIAPLKATLDSLYQTSEAIIDEFEKIETIRQQSEQALNDAAQAQQNLLRTIHTRSHDHIGQYALSLSEIRHAQGKLITLGERRYIDQEKLAQLNQTLQTEQQSFASKAAQHLADNNAFAPFIADIEAASKQIEGANAVSLLAPIQAQLGETATQLDEISKLAQTLDITDANERTRIIDNLTQIYANLNQQRARLRQKKQNLGESENAAQFAAQINLLAQSTGNALNEADTPEACDSALSRLLIQLESLESLESQFGEQDAYLSAIFEKREDIQSTFEARRQQLLDARQRKAQQQSDAAERLLETISKRLQTFTDEDSLNSYLASDALIHKCRDIMAKLRDIHEIIRADDIEAKLKALQAQAIRSLRDKTELYDGDSIRLGPRHRFSVNQQAPELTLMPRGEHLTLHISGTQYFEPLEHPELDALRPYWEMNSPAESANLYRSEYLAYQLIAQAQAQQNELNLDRLAQLAQDPEALQQRIKQYAATHYEENYETGIHDHDSAQILQTLLPIISQAGNLSYAPQSRALAMLYWAENSDSAIADQARAADTIVDALQQTHAKEALIAELIPQLQAYADKHKITINSAETNASASFLAAVLGEAKGDIDITFPLSKYAQQLRTELPQNLSEEQWRDLQQTLSTRSIAARYHLASQWLQALCAQKQQDTHYLNEAAAALAVSGSLYLAPSAADLRYQTAPLLGEHSLLQNQRLSGYLDDFIQRNIHHRDIDQPAYHRYRELRQQLLIEARERLEMDKLQAQPLSSFVRNKLINEHYLPLIGDNLAKQIGTLGEGKRTDLMGLLLLISPPGYGKTTLMEYIANRLGLIFVKINCPSLGHDVTSLDPSQAPNSSAAQELMRLNLALEMGNNVMLYLDDIQHTNAEFLQKFISLCDGTRRIDGVWQGKAKTYDLRGRKFAIVMAGNPYTETGEAFHIPDMLANRADIYNLGEIIGNSAQAFAQSYLENALTSHQALAPLALRSKADLEQLIEHAAGKPLDNSRLDYPYSQAEINEIISLLQKMQVVRDTILRVNRAYIDSAAQEDRYRTEPPFRLQGSYRNMNKITEKLSTALSDSELEQLIDDHYQSEAQLLKDGSEANLLKLDELRGRLTAEQAQRWTDIKTTFQRLQSLGGSDNPMEKIVVQLKNLQTAIEMAIENMATTARIQEVKAQNKVDAIRAELQNIGEQLIQSSNQQALAQIAAPLQNLHTTLHTQIAQPLQNLQESLQAQITSTQISQALDSIATHLAHTVKYTPNLENTLVPLINRLETALKPFFVQLNRNLDAHYAVYYKLNHLSEQLESSEGKGNIQHKKLK</sequence>
<dbReference type="Gene3D" id="3.40.50.300">
    <property type="entry name" value="P-loop containing nucleotide triphosphate hydrolases"/>
    <property type="match status" value="1"/>
</dbReference>
<dbReference type="SMART" id="SM00382">
    <property type="entry name" value="AAA"/>
    <property type="match status" value="1"/>
</dbReference>
<dbReference type="Proteomes" id="UP000254601">
    <property type="component" value="Unassembled WGS sequence"/>
</dbReference>
<dbReference type="OrthoDB" id="9814769at2"/>
<feature type="coiled-coil region" evidence="1">
    <location>
        <begin position="676"/>
        <end position="706"/>
    </location>
</feature>
<dbReference type="InterPro" id="IPR003593">
    <property type="entry name" value="AAA+_ATPase"/>
</dbReference>
<dbReference type="Pfam" id="PF00004">
    <property type="entry name" value="AAA"/>
    <property type="match status" value="1"/>
</dbReference>
<dbReference type="InterPro" id="IPR027417">
    <property type="entry name" value="P-loop_NTPase"/>
</dbReference>
<evidence type="ECO:0000313" key="4">
    <source>
        <dbReference type="Proteomes" id="UP000254601"/>
    </source>
</evidence>
<proteinExistence type="predicted"/>
<accession>A0A380MXC1</accession>
<dbReference type="RefSeq" id="WP_072576528.1">
    <property type="nucleotide sequence ID" value="NZ_LWHB01000081.1"/>
</dbReference>
<dbReference type="Pfam" id="PF12458">
    <property type="entry name" value="DUF3686"/>
    <property type="match status" value="1"/>
</dbReference>
<evidence type="ECO:0000313" key="3">
    <source>
        <dbReference type="EMBL" id="SUO96361.1"/>
    </source>
</evidence>
<dbReference type="InterPro" id="IPR003959">
    <property type="entry name" value="ATPase_AAA_core"/>
</dbReference>
<protein>
    <submittedName>
        <fullName evidence="3">ATPase involved in DNA repair</fullName>
    </submittedName>
</protein>
<evidence type="ECO:0000256" key="1">
    <source>
        <dbReference type="SAM" id="Coils"/>
    </source>
</evidence>
<dbReference type="InterPro" id="IPR020958">
    <property type="entry name" value="DUF3686"/>
</dbReference>
<feature type="domain" description="AAA+ ATPase" evidence="2">
    <location>
        <begin position="1293"/>
        <end position="1446"/>
    </location>
</feature>
<keyword evidence="4" id="KW-1185">Reference proteome</keyword>
<evidence type="ECO:0000259" key="2">
    <source>
        <dbReference type="SMART" id="SM00382"/>
    </source>
</evidence>
<reference evidence="3 4" key="1">
    <citation type="submission" date="2018-06" db="EMBL/GenBank/DDBJ databases">
        <authorList>
            <consortium name="Pathogen Informatics"/>
            <person name="Doyle S."/>
        </authorList>
    </citation>
    <scope>NUCLEOTIDE SEQUENCE [LARGE SCALE GENOMIC DNA]</scope>
    <source>
        <strain evidence="3 4">NCTC13337</strain>
    </source>
</reference>
<dbReference type="InterPro" id="IPR057224">
    <property type="entry name" value="DUF7902"/>
</dbReference>
<dbReference type="SUPFAM" id="SSF52540">
    <property type="entry name" value="P-loop containing nucleoside triphosphate hydrolases"/>
    <property type="match status" value="1"/>
</dbReference>
<dbReference type="EMBL" id="UHIC01000001">
    <property type="protein sequence ID" value="SUO96361.1"/>
    <property type="molecule type" value="Genomic_DNA"/>
</dbReference>
<dbReference type="CDD" id="cd00009">
    <property type="entry name" value="AAA"/>
    <property type="match status" value="1"/>
</dbReference>
<organism evidence="3 4">
    <name type="scientific">Suttonella ornithocola</name>
    <dbReference type="NCBI Taxonomy" id="279832"/>
    <lineage>
        <taxon>Bacteria</taxon>
        <taxon>Pseudomonadati</taxon>
        <taxon>Pseudomonadota</taxon>
        <taxon>Gammaproteobacteria</taxon>
        <taxon>Cardiobacteriales</taxon>
        <taxon>Cardiobacteriaceae</taxon>
        <taxon>Suttonella</taxon>
    </lineage>
</organism>
<dbReference type="GO" id="GO:0016887">
    <property type="term" value="F:ATP hydrolysis activity"/>
    <property type="evidence" value="ECO:0007669"/>
    <property type="project" value="InterPro"/>
</dbReference>
<name>A0A380MXC1_9GAMM</name>
<dbReference type="Pfam" id="PF25472">
    <property type="entry name" value="DUF7902"/>
    <property type="match status" value="1"/>
</dbReference>
<keyword evidence="1" id="KW-0175">Coiled coil</keyword>